<dbReference type="EMBL" id="AP028910">
    <property type="protein sequence ID" value="BES89833.1"/>
    <property type="molecule type" value="Genomic_DNA"/>
</dbReference>
<sequence>MPDVKEEENGAEVESYATEANYHDFTIASFPHTEPKQTRNEGITGEGKGEAEAPAAAAADVSLYYGMALFAPVRNSTGLAWPCLSQKLCAMCLLQRIVCKVE</sequence>
<dbReference type="Proteomes" id="UP001307889">
    <property type="component" value="Chromosome 2"/>
</dbReference>
<feature type="region of interest" description="Disordered" evidence="1">
    <location>
        <begin position="28"/>
        <end position="51"/>
    </location>
</feature>
<gene>
    <name evidence="2" type="ORF">NTJ_02640</name>
</gene>
<proteinExistence type="predicted"/>
<accession>A0ABN7AC24</accession>
<reference evidence="2 3" key="1">
    <citation type="submission" date="2023-09" db="EMBL/GenBank/DDBJ databases">
        <title>Nesidiocoris tenuis whole genome shotgun sequence.</title>
        <authorList>
            <person name="Shibata T."/>
            <person name="Shimoda M."/>
            <person name="Kobayashi T."/>
            <person name="Uehara T."/>
        </authorList>
    </citation>
    <scope>NUCLEOTIDE SEQUENCE [LARGE SCALE GENOMIC DNA]</scope>
    <source>
        <strain evidence="2 3">Japan</strain>
    </source>
</reference>
<evidence type="ECO:0008006" key="4">
    <source>
        <dbReference type="Google" id="ProtNLM"/>
    </source>
</evidence>
<evidence type="ECO:0000256" key="1">
    <source>
        <dbReference type="SAM" id="MobiDB-lite"/>
    </source>
</evidence>
<keyword evidence="3" id="KW-1185">Reference proteome</keyword>
<evidence type="ECO:0000313" key="2">
    <source>
        <dbReference type="EMBL" id="BES89833.1"/>
    </source>
</evidence>
<organism evidence="2 3">
    <name type="scientific">Nesidiocoris tenuis</name>
    <dbReference type="NCBI Taxonomy" id="355587"/>
    <lineage>
        <taxon>Eukaryota</taxon>
        <taxon>Metazoa</taxon>
        <taxon>Ecdysozoa</taxon>
        <taxon>Arthropoda</taxon>
        <taxon>Hexapoda</taxon>
        <taxon>Insecta</taxon>
        <taxon>Pterygota</taxon>
        <taxon>Neoptera</taxon>
        <taxon>Paraneoptera</taxon>
        <taxon>Hemiptera</taxon>
        <taxon>Heteroptera</taxon>
        <taxon>Panheteroptera</taxon>
        <taxon>Cimicomorpha</taxon>
        <taxon>Miridae</taxon>
        <taxon>Dicyphina</taxon>
        <taxon>Nesidiocoris</taxon>
    </lineage>
</organism>
<protein>
    <recommendedName>
        <fullName evidence="4">CTNNB1 binding N-teminal domain-containing protein</fullName>
    </recommendedName>
</protein>
<name>A0ABN7AC24_9HEMI</name>
<evidence type="ECO:0000313" key="3">
    <source>
        <dbReference type="Proteomes" id="UP001307889"/>
    </source>
</evidence>